<evidence type="ECO:0000313" key="3">
    <source>
        <dbReference type="EMBL" id="MFC3002191.1"/>
    </source>
</evidence>
<feature type="signal peptide" evidence="2">
    <location>
        <begin position="1"/>
        <end position="27"/>
    </location>
</feature>
<feature type="transmembrane region" description="Helical" evidence="1">
    <location>
        <begin position="447"/>
        <end position="470"/>
    </location>
</feature>
<feature type="transmembrane region" description="Helical" evidence="1">
    <location>
        <begin position="287"/>
        <end position="311"/>
    </location>
</feature>
<organism evidence="3 4">
    <name type="scientific">Falsiroseomonas tokyonensis</name>
    <dbReference type="NCBI Taxonomy" id="430521"/>
    <lineage>
        <taxon>Bacteria</taxon>
        <taxon>Pseudomonadati</taxon>
        <taxon>Pseudomonadota</taxon>
        <taxon>Alphaproteobacteria</taxon>
        <taxon>Acetobacterales</taxon>
        <taxon>Roseomonadaceae</taxon>
        <taxon>Falsiroseomonas</taxon>
    </lineage>
</organism>
<feature type="transmembrane region" description="Helical" evidence="1">
    <location>
        <begin position="317"/>
        <end position="343"/>
    </location>
</feature>
<protein>
    <submittedName>
        <fullName evidence="3">Sodium:proton antiporter</fullName>
    </submittedName>
</protein>
<feature type="transmembrane region" description="Helical" evidence="1">
    <location>
        <begin position="255"/>
        <end position="275"/>
    </location>
</feature>
<evidence type="ECO:0000256" key="1">
    <source>
        <dbReference type="SAM" id="Phobius"/>
    </source>
</evidence>
<feature type="transmembrane region" description="Helical" evidence="1">
    <location>
        <begin position="101"/>
        <end position="120"/>
    </location>
</feature>
<keyword evidence="1" id="KW-1133">Transmembrane helix</keyword>
<comment type="caution">
    <text evidence="3">The sequence shown here is derived from an EMBL/GenBank/DDBJ whole genome shotgun (WGS) entry which is preliminary data.</text>
</comment>
<feature type="transmembrane region" description="Helical" evidence="1">
    <location>
        <begin position="37"/>
        <end position="57"/>
    </location>
</feature>
<feature type="transmembrane region" description="Helical" evidence="1">
    <location>
        <begin position="211"/>
        <end position="229"/>
    </location>
</feature>
<sequence>MSVMMARGLRMAAGLAMAALVPAPAWAAGVPGAELSLAWGIPFVGILLSIALMPLLAGHLWHHHYGKIAALWAALFLLPFAAVFGAGAAWYQFAHVMVLEYVPFIALLLALYTAGGGVLLKGSLVGTPTVNTALLAIGTILASMMGTTGAAMLLIRPVLRANAFRTRKTHTFVFFIFLVANIGGSLTPVGDPPLYLGFLRGVSFFWPTTHLFAEFATCVVILLAVYWVLDTLAWNREKPVPPVVAKEAVGLEGWLNVWLVLAIVGVVIGMGYVKLGSMNVLGQVMEVERVVGILLFLAITAISVAFTSPALREANGFAWGAILEVAKLFAAIFVCMAPVLAILQAGSQGAAAGLVALTSTPDGAPIPWVYFWMTGVLSSFLDNAPTYIVFFELAGGDPLTLMGQKALTLAAISCGAVFMGANSYIGNAPNFMVKAIVEENGVRMPSFFAYCGWAVVFLVPLFVLITLIFFRGA</sequence>
<keyword evidence="1" id="KW-0472">Membrane</keyword>
<name>A0ABV7BZP1_9PROT</name>
<feature type="transmembrane region" description="Helical" evidence="1">
    <location>
        <begin position="132"/>
        <end position="159"/>
    </location>
</feature>
<evidence type="ECO:0000313" key="4">
    <source>
        <dbReference type="Proteomes" id="UP001595420"/>
    </source>
</evidence>
<dbReference type="RefSeq" id="WP_216838266.1">
    <property type="nucleotide sequence ID" value="NZ_JAFNJS010000006.1"/>
</dbReference>
<proteinExistence type="predicted"/>
<accession>A0ABV7BZP1</accession>
<keyword evidence="4" id="KW-1185">Reference proteome</keyword>
<gene>
    <name evidence="3" type="ORF">ACFOD3_19990</name>
</gene>
<feature type="transmembrane region" description="Helical" evidence="1">
    <location>
        <begin position="406"/>
        <end position="427"/>
    </location>
</feature>
<evidence type="ECO:0000256" key="2">
    <source>
        <dbReference type="SAM" id="SignalP"/>
    </source>
</evidence>
<keyword evidence="1" id="KW-0812">Transmembrane</keyword>
<feature type="transmembrane region" description="Helical" evidence="1">
    <location>
        <begin position="69"/>
        <end position="89"/>
    </location>
</feature>
<dbReference type="InterPro" id="IPR031566">
    <property type="entry name" value="CitMHS_2"/>
</dbReference>
<dbReference type="Pfam" id="PF16980">
    <property type="entry name" value="CitMHS_2"/>
    <property type="match status" value="1"/>
</dbReference>
<dbReference type="Proteomes" id="UP001595420">
    <property type="component" value="Unassembled WGS sequence"/>
</dbReference>
<dbReference type="EMBL" id="JBHRSB010000006">
    <property type="protein sequence ID" value="MFC3002191.1"/>
    <property type="molecule type" value="Genomic_DNA"/>
</dbReference>
<reference evidence="4" key="1">
    <citation type="journal article" date="2019" name="Int. J. Syst. Evol. Microbiol.">
        <title>The Global Catalogue of Microorganisms (GCM) 10K type strain sequencing project: providing services to taxonomists for standard genome sequencing and annotation.</title>
        <authorList>
            <consortium name="The Broad Institute Genomics Platform"/>
            <consortium name="The Broad Institute Genome Sequencing Center for Infectious Disease"/>
            <person name="Wu L."/>
            <person name="Ma J."/>
        </authorList>
    </citation>
    <scope>NUCLEOTIDE SEQUENCE [LARGE SCALE GENOMIC DNA]</scope>
    <source>
        <strain evidence="4">CGMCC 1.16855</strain>
    </source>
</reference>
<feature type="transmembrane region" description="Helical" evidence="1">
    <location>
        <begin position="171"/>
        <end position="190"/>
    </location>
</feature>
<keyword evidence="2" id="KW-0732">Signal</keyword>
<feature type="chain" id="PRO_5047302727" evidence="2">
    <location>
        <begin position="28"/>
        <end position="473"/>
    </location>
</feature>